<sequence length="209" mass="22887">MKFFTAFAAGLALISSALAAPSSSSSSTSSHGHIEARAGECPSVETIQEWLRGNTGIGERSVFYTGSASNEQAKNYAAKVGGQYWGSLFPQDKFFDWIDECGTGPEQDKLVPRMAEAMAKESYGEAFVLLPKNEPVNTGKIWMTTEYPNLRGRVQVTAVNSKNPDETQPNWSPDSDWNRPPAPEPAHPQPPTPPTPPQPPRRRSQVVHF</sequence>
<dbReference type="OMA" id="TTWETIL"/>
<dbReference type="GeneID" id="27719419"/>
<feature type="region of interest" description="Disordered" evidence="1">
    <location>
        <begin position="159"/>
        <end position="209"/>
    </location>
</feature>
<feature type="signal peptide" evidence="2">
    <location>
        <begin position="1"/>
        <end position="19"/>
    </location>
</feature>
<reference evidence="3 4" key="1">
    <citation type="journal article" date="2014" name="Genome Announc.">
        <title>Draft genome sequence of the pathogenic fungus Scedosporium apiospermum.</title>
        <authorList>
            <person name="Vandeputte P."/>
            <person name="Ghamrawi S."/>
            <person name="Rechenmann M."/>
            <person name="Iltis A."/>
            <person name="Giraud S."/>
            <person name="Fleury M."/>
            <person name="Thornton C."/>
            <person name="Delhaes L."/>
            <person name="Meyer W."/>
            <person name="Papon N."/>
            <person name="Bouchara J.P."/>
        </authorList>
    </citation>
    <scope>NUCLEOTIDE SEQUENCE [LARGE SCALE GENOMIC DNA]</scope>
    <source>
        <strain evidence="3 4">IHEM 14462</strain>
    </source>
</reference>
<feature type="chain" id="PRO_5001774936" evidence="2">
    <location>
        <begin position="20"/>
        <end position="209"/>
    </location>
</feature>
<feature type="compositionally biased region" description="Basic residues" evidence="1">
    <location>
        <begin position="200"/>
        <end position="209"/>
    </location>
</feature>
<name>A0A084FV01_PSEDA</name>
<dbReference type="OrthoDB" id="3501261at2759"/>
<dbReference type="AlphaFoldDB" id="A0A084FV01"/>
<dbReference type="VEuPathDB" id="FungiDB:SAPIO_CDS10242"/>
<organism evidence="3 4">
    <name type="scientific">Pseudallescheria apiosperma</name>
    <name type="common">Scedosporium apiospermum</name>
    <dbReference type="NCBI Taxonomy" id="563466"/>
    <lineage>
        <taxon>Eukaryota</taxon>
        <taxon>Fungi</taxon>
        <taxon>Dikarya</taxon>
        <taxon>Ascomycota</taxon>
        <taxon>Pezizomycotina</taxon>
        <taxon>Sordariomycetes</taxon>
        <taxon>Hypocreomycetidae</taxon>
        <taxon>Microascales</taxon>
        <taxon>Microascaceae</taxon>
        <taxon>Scedosporium</taxon>
    </lineage>
</organism>
<accession>A0A084FV01</accession>
<evidence type="ECO:0000256" key="2">
    <source>
        <dbReference type="SAM" id="SignalP"/>
    </source>
</evidence>
<dbReference type="EMBL" id="JOWA01000165">
    <property type="protein sequence ID" value="KEZ38913.1"/>
    <property type="molecule type" value="Genomic_DNA"/>
</dbReference>
<dbReference type="Proteomes" id="UP000028545">
    <property type="component" value="Unassembled WGS sequence"/>
</dbReference>
<keyword evidence="4" id="KW-1185">Reference proteome</keyword>
<dbReference type="HOGENOM" id="CLU_1316069_0_0_1"/>
<evidence type="ECO:0000313" key="4">
    <source>
        <dbReference type="Proteomes" id="UP000028545"/>
    </source>
</evidence>
<protein>
    <submittedName>
        <fullName evidence="3">Uncharacterized protein</fullName>
    </submittedName>
</protein>
<dbReference type="RefSeq" id="XP_016638712.1">
    <property type="nucleotide sequence ID" value="XM_016783865.1"/>
</dbReference>
<feature type="compositionally biased region" description="Pro residues" evidence="1">
    <location>
        <begin position="180"/>
        <end position="199"/>
    </location>
</feature>
<keyword evidence="2" id="KW-0732">Signal</keyword>
<proteinExistence type="predicted"/>
<gene>
    <name evidence="3" type="ORF">SAPIO_CDS10242</name>
</gene>
<comment type="caution">
    <text evidence="3">The sequence shown here is derived from an EMBL/GenBank/DDBJ whole genome shotgun (WGS) entry which is preliminary data.</text>
</comment>
<evidence type="ECO:0000313" key="3">
    <source>
        <dbReference type="EMBL" id="KEZ38913.1"/>
    </source>
</evidence>
<dbReference type="KEGG" id="sapo:SAPIO_CDS10242"/>
<feature type="compositionally biased region" description="Polar residues" evidence="1">
    <location>
        <begin position="159"/>
        <end position="175"/>
    </location>
</feature>
<evidence type="ECO:0000256" key="1">
    <source>
        <dbReference type="SAM" id="MobiDB-lite"/>
    </source>
</evidence>